<protein>
    <recommendedName>
        <fullName evidence="2">PepSY domain-containing protein</fullName>
    </recommendedName>
</protein>
<keyword evidence="4" id="KW-1185">Reference proteome</keyword>
<keyword evidence="1" id="KW-0732">Signal</keyword>
<proteinExistence type="predicted"/>
<reference evidence="4" key="1">
    <citation type="submission" date="2016-11" db="EMBL/GenBank/DDBJ databases">
        <authorList>
            <person name="Varghese N."/>
            <person name="Submissions S."/>
        </authorList>
    </citation>
    <scope>NUCLEOTIDE SEQUENCE [LARGE SCALE GENOMIC DNA]</scope>
    <source>
        <strain evidence="4">CGMCC 1.10835</strain>
    </source>
</reference>
<dbReference type="Proteomes" id="UP000184497">
    <property type="component" value="Unassembled WGS sequence"/>
</dbReference>
<accession>A0A1M6QUS4</accession>
<evidence type="ECO:0000313" key="3">
    <source>
        <dbReference type="EMBL" id="SHK23984.1"/>
    </source>
</evidence>
<evidence type="ECO:0000313" key="4">
    <source>
        <dbReference type="Proteomes" id="UP000184497"/>
    </source>
</evidence>
<evidence type="ECO:0000259" key="2">
    <source>
        <dbReference type="Pfam" id="PF13670"/>
    </source>
</evidence>
<dbReference type="STRING" id="564117.SAMN05216369_1150"/>
<feature type="domain" description="PepSY" evidence="2">
    <location>
        <begin position="6"/>
        <end position="86"/>
    </location>
</feature>
<name>A0A1M6QUS4_9GAMM</name>
<dbReference type="RefSeq" id="WP_072796194.1">
    <property type="nucleotide sequence ID" value="NZ_FRAQ01000001.1"/>
</dbReference>
<dbReference type="AlphaFoldDB" id="A0A1M6QUS4"/>
<dbReference type="InterPro" id="IPR025711">
    <property type="entry name" value="PepSY"/>
</dbReference>
<sequence length="88" mass="10052">MKKLIAVMLISAAAFSATAYAEDELCDAPKSEWRSQDALKQVLEDKGWDIKRVNVDEGCYEVYALDENKERVEVYFDPKTFAVVKTQE</sequence>
<evidence type="ECO:0000256" key="1">
    <source>
        <dbReference type="SAM" id="SignalP"/>
    </source>
</evidence>
<dbReference type="Pfam" id="PF13670">
    <property type="entry name" value="PepSY_2"/>
    <property type="match status" value="1"/>
</dbReference>
<dbReference type="OrthoDB" id="5625293at2"/>
<feature type="chain" id="PRO_5012658041" description="PepSY domain-containing protein" evidence="1">
    <location>
        <begin position="22"/>
        <end position="88"/>
    </location>
</feature>
<dbReference type="EMBL" id="FRAQ01000001">
    <property type="protein sequence ID" value="SHK23984.1"/>
    <property type="molecule type" value="Genomic_DNA"/>
</dbReference>
<gene>
    <name evidence="3" type="ORF">SAMN05216369_1150</name>
</gene>
<feature type="signal peptide" evidence="1">
    <location>
        <begin position="1"/>
        <end position="21"/>
    </location>
</feature>
<organism evidence="3 4">
    <name type="scientific">Marinobacter antarcticus</name>
    <dbReference type="NCBI Taxonomy" id="564117"/>
    <lineage>
        <taxon>Bacteria</taxon>
        <taxon>Pseudomonadati</taxon>
        <taxon>Pseudomonadota</taxon>
        <taxon>Gammaproteobacteria</taxon>
        <taxon>Pseudomonadales</taxon>
        <taxon>Marinobacteraceae</taxon>
        <taxon>Marinobacter</taxon>
    </lineage>
</organism>